<dbReference type="AlphaFoldDB" id="A0AA85BCK9"/>
<sequence>MAFTDSGFGNPQGSSSTSIFSSFGGSSCAGGFRYDIRVESLSCVVKSRLAKIMCQLSIAFWRCSQLFNWIDIRHGYQTRHSGVHTLTKYHIFWNTVIKVNQRQH</sequence>
<name>A0AA85BCK9_9TREM</name>
<evidence type="ECO:0000313" key="2">
    <source>
        <dbReference type="WBParaSite" id="SMTH1_4400.1"/>
    </source>
</evidence>
<reference evidence="2" key="1">
    <citation type="submission" date="2023-11" db="UniProtKB">
        <authorList>
            <consortium name="WormBaseParasite"/>
        </authorList>
    </citation>
    <scope>IDENTIFICATION</scope>
</reference>
<accession>A0AA85BCK9</accession>
<evidence type="ECO:0000313" key="1">
    <source>
        <dbReference type="Proteomes" id="UP000050791"/>
    </source>
</evidence>
<organism evidence="1 2">
    <name type="scientific">Schistosoma mattheei</name>
    <dbReference type="NCBI Taxonomy" id="31246"/>
    <lineage>
        <taxon>Eukaryota</taxon>
        <taxon>Metazoa</taxon>
        <taxon>Spiralia</taxon>
        <taxon>Lophotrochozoa</taxon>
        <taxon>Platyhelminthes</taxon>
        <taxon>Trematoda</taxon>
        <taxon>Digenea</taxon>
        <taxon>Strigeidida</taxon>
        <taxon>Schistosomatoidea</taxon>
        <taxon>Schistosomatidae</taxon>
        <taxon>Schistosoma</taxon>
    </lineage>
</organism>
<protein>
    <submittedName>
        <fullName evidence="2">Uncharacterized protein</fullName>
    </submittedName>
</protein>
<proteinExistence type="predicted"/>
<dbReference type="Proteomes" id="UP000050791">
    <property type="component" value="Unassembled WGS sequence"/>
</dbReference>
<dbReference type="WBParaSite" id="SMTH1_4400.1">
    <property type="protein sequence ID" value="SMTH1_4400.1"/>
    <property type="gene ID" value="SMTH1_4400"/>
</dbReference>